<evidence type="ECO:0000256" key="3">
    <source>
        <dbReference type="ARBA" id="ARBA00010701"/>
    </source>
</evidence>
<dbReference type="KEGG" id="pss:102455366"/>
<dbReference type="GO" id="GO:0050746">
    <property type="term" value="P:regulation of lipoprotein metabolic process"/>
    <property type="evidence" value="ECO:0007669"/>
    <property type="project" value="Ensembl"/>
</dbReference>
<evidence type="ECO:0000256" key="9">
    <source>
        <dbReference type="ARBA" id="ARBA00022963"/>
    </source>
</evidence>
<dbReference type="GO" id="GO:0004465">
    <property type="term" value="F:lipoprotein lipase activity"/>
    <property type="evidence" value="ECO:0007669"/>
    <property type="project" value="InterPro"/>
</dbReference>
<evidence type="ECO:0000256" key="14">
    <source>
        <dbReference type="PIRSR" id="PIRSR000865-2"/>
    </source>
</evidence>
<dbReference type="GO" id="GO:0005615">
    <property type="term" value="C:extracellular space"/>
    <property type="evidence" value="ECO:0007669"/>
    <property type="project" value="Ensembl"/>
</dbReference>
<comment type="caution">
    <text evidence="15">Lacks conserved residue(s) required for the propagation of feature annotation.</text>
</comment>
<dbReference type="FunFam" id="3.40.50.1820:FF:000109">
    <property type="entry name" value="Lipase, endothelial"/>
    <property type="match status" value="1"/>
</dbReference>
<keyword evidence="7 17" id="KW-0732">Signal</keyword>
<keyword evidence="20" id="KW-1185">Reference proteome</keyword>
<evidence type="ECO:0000256" key="15">
    <source>
        <dbReference type="PROSITE-ProRule" id="PRU00152"/>
    </source>
</evidence>
<evidence type="ECO:0000256" key="7">
    <source>
        <dbReference type="ARBA" id="ARBA00022729"/>
    </source>
</evidence>
<dbReference type="GO" id="GO:0042632">
    <property type="term" value="P:cholesterol homeostasis"/>
    <property type="evidence" value="ECO:0007669"/>
    <property type="project" value="Ensembl"/>
</dbReference>
<evidence type="ECO:0000256" key="16">
    <source>
        <dbReference type="RuleBase" id="RU004262"/>
    </source>
</evidence>
<dbReference type="STRING" id="13735.ENSPSIP00000005858"/>
<keyword evidence="10" id="KW-0443">Lipid metabolism</keyword>
<dbReference type="InterPro" id="IPR001024">
    <property type="entry name" value="PLAT/LH2_dom"/>
</dbReference>
<dbReference type="OrthoDB" id="199913at2759"/>
<dbReference type="PIRSF" id="PIRSF000865">
    <property type="entry name" value="Lipoprotein_lipase_LIPH"/>
    <property type="match status" value="1"/>
</dbReference>
<dbReference type="GO" id="GO:0055091">
    <property type="term" value="P:phospholipid homeostasis"/>
    <property type="evidence" value="ECO:0007669"/>
    <property type="project" value="Ensembl"/>
</dbReference>
<feature type="active site" description="Nucleophile" evidence="13">
    <location>
        <position position="172"/>
    </location>
</feature>
<proteinExistence type="inferred from homology"/>
<evidence type="ECO:0000256" key="6">
    <source>
        <dbReference type="ARBA" id="ARBA00022674"/>
    </source>
</evidence>
<evidence type="ECO:0000256" key="12">
    <source>
        <dbReference type="ARBA" id="ARBA00023180"/>
    </source>
</evidence>
<dbReference type="Proteomes" id="UP000007267">
    <property type="component" value="Unassembled WGS sequence"/>
</dbReference>
<reference evidence="20" key="2">
    <citation type="journal article" date="2013" name="Nat. Genet.">
        <title>The draft genomes of soft-shell turtle and green sea turtle yield insights into the development and evolution of the turtle-specific body plan.</title>
        <authorList>
            <person name="Wang Z."/>
            <person name="Pascual-Anaya J."/>
            <person name="Zadissa A."/>
            <person name="Li W."/>
            <person name="Niimura Y."/>
            <person name="Huang Z."/>
            <person name="Li C."/>
            <person name="White S."/>
            <person name="Xiong Z."/>
            <person name="Fang D."/>
            <person name="Wang B."/>
            <person name="Ming Y."/>
            <person name="Chen Y."/>
            <person name="Zheng Y."/>
            <person name="Kuraku S."/>
            <person name="Pignatelli M."/>
            <person name="Herrero J."/>
            <person name="Beal K."/>
            <person name="Nozawa M."/>
            <person name="Li Q."/>
            <person name="Wang J."/>
            <person name="Zhang H."/>
            <person name="Yu L."/>
            <person name="Shigenobu S."/>
            <person name="Wang J."/>
            <person name="Liu J."/>
            <person name="Flicek P."/>
            <person name="Searle S."/>
            <person name="Wang J."/>
            <person name="Kuratani S."/>
            <person name="Yin Y."/>
            <person name="Aken B."/>
            <person name="Zhang G."/>
            <person name="Irie N."/>
        </authorList>
    </citation>
    <scope>NUCLEOTIDE SEQUENCE [LARGE SCALE GENOMIC DNA]</scope>
    <source>
        <strain evidence="20">Daiwa-1</strain>
    </source>
</reference>
<feature type="binding site" evidence="14">
    <location>
        <position position="210"/>
    </location>
    <ligand>
        <name>Ca(2+)</name>
        <dbReference type="ChEBI" id="CHEBI:29108"/>
    </ligand>
</feature>
<dbReference type="GeneTree" id="ENSGT00940000159394"/>
<dbReference type="GO" id="GO:0016042">
    <property type="term" value="P:lipid catabolic process"/>
    <property type="evidence" value="ECO:0007669"/>
    <property type="project" value="UniProtKB-KW"/>
</dbReference>
<sequence length="508" mass="56976">MRSSAFLLCIGIVCCNAARDFAPVAKEEPLKDDVPVLLKKGKELAQAQGVPVKFNLRSSTAPEDEGCSLSIGQDKCLEDCKFNLTAKTFFIIHGWTMSGMFESWLGSLVTALQKREKDANVVVVDWLPLAHQLYTDAVNHTQLVGKDIARLLNWLQEKQNFLLENVHLIGYSLGAHVAGYAGNYTHGTIGRITGLDPAGPMFEGAEPHKRLSPDDADFVDVLHTFTKETLGVSIGIQMPVGHIDIYPNGGDFQPGCGLSDVLGAIAYGNIGNVVRCEHERSVHLFVDSLVNQDKQSFAFQCTDSSRFKKGICLSCRKNRCNSIGYNVKKMRNKRNSKMYLKTRADMPFKVYHYQMKMHIFSYKSLGETELTFSVTLHGTNGDSQPLSLEILEQIGVNSTNPFLVYAEEDIGDLLKIKLTWEGSAVSWYSLWRNLRSYWSQPDTSSKELQIRRIRVKSGETQQKLTFCAEDLQLTNISPGKELWFVKCRDGWPTKNRTRSEKPSVQNQS</sequence>
<comment type="similarity">
    <text evidence="3 16">Belongs to the AB hydrolase superfamily. Lipase family.</text>
</comment>
<dbReference type="InterPro" id="IPR013818">
    <property type="entry name" value="Lipase"/>
</dbReference>
<dbReference type="GO" id="GO:0009986">
    <property type="term" value="C:cell surface"/>
    <property type="evidence" value="ECO:0007669"/>
    <property type="project" value="Ensembl"/>
</dbReference>
<dbReference type="Ensembl" id="ENSPSIT00000005893.1">
    <property type="protein sequence ID" value="ENSPSIP00000005858.1"/>
    <property type="gene ID" value="ENSPSIG00000005431.1"/>
</dbReference>
<dbReference type="InterPro" id="IPR033906">
    <property type="entry name" value="Lipase_N"/>
</dbReference>
<reference evidence="19" key="3">
    <citation type="submission" date="2025-08" db="UniProtKB">
        <authorList>
            <consortium name="Ensembl"/>
        </authorList>
    </citation>
    <scope>IDENTIFICATION</scope>
</reference>
<dbReference type="Pfam" id="PF00151">
    <property type="entry name" value="Lipase"/>
    <property type="match status" value="1"/>
</dbReference>
<dbReference type="Pfam" id="PF01477">
    <property type="entry name" value="PLAT"/>
    <property type="match status" value="1"/>
</dbReference>
<feature type="binding site" evidence="14">
    <location>
        <position position="215"/>
    </location>
    <ligand>
        <name>Ca(2+)</name>
        <dbReference type="ChEBI" id="CHEBI:29108"/>
    </ligand>
</feature>
<dbReference type="PANTHER" id="PTHR11610">
    <property type="entry name" value="LIPASE"/>
    <property type="match status" value="1"/>
</dbReference>
<dbReference type="GO" id="GO:0005769">
    <property type="term" value="C:early endosome"/>
    <property type="evidence" value="ECO:0007669"/>
    <property type="project" value="Ensembl"/>
</dbReference>
<evidence type="ECO:0000256" key="1">
    <source>
        <dbReference type="ARBA" id="ARBA00001024"/>
    </source>
</evidence>
<organism evidence="19 20">
    <name type="scientific">Pelodiscus sinensis</name>
    <name type="common">Chinese softshell turtle</name>
    <name type="synonym">Trionyx sinensis</name>
    <dbReference type="NCBI Taxonomy" id="13735"/>
    <lineage>
        <taxon>Eukaryota</taxon>
        <taxon>Metazoa</taxon>
        <taxon>Chordata</taxon>
        <taxon>Craniata</taxon>
        <taxon>Vertebrata</taxon>
        <taxon>Euteleostomi</taxon>
        <taxon>Archelosauria</taxon>
        <taxon>Testudinata</taxon>
        <taxon>Testudines</taxon>
        <taxon>Cryptodira</taxon>
        <taxon>Trionychia</taxon>
        <taxon>Trionychidae</taxon>
        <taxon>Pelodiscus</taxon>
    </lineage>
</organism>
<dbReference type="eggNOG" id="ENOG502QU8P">
    <property type="taxonomic scope" value="Eukaryota"/>
</dbReference>
<dbReference type="Gene3D" id="3.40.50.1820">
    <property type="entry name" value="alpha/beta hydrolase"/>
    <property type="match status" value="1"/>
</dbReference>
<keyword evidence="12" id="KW-0325">Glycoprotein</keyword>
<gene>
    <name evidence="19" type="primary">LIPG</name>
</gene>
<feature type="active site" description="Charge relay system" evidence="13">
    <location>
        <position position="196"/>
    </location>
</feature>
<dbReference type="FunFam" id="2.60.60.20:FF:000010">
    <property type="entry name" value="hepatic triacylglycerol lipase"/>
    <property type="match status" value="1"/>
</dbReference>
<dbReference type="CTD" id="9388"/>
<dbReference type="CDD" id="cd01758">
    <property type="entry name" value="PLAT_LPL"/>
    <property type="match status" value="1"/>
</dbReference>
<dbReference type="InterPro" id="IPR000734">
    <property type="entry name" value="TAG_lipase"/>
</dbReference>
<reference evidence="19" key="4">
    <citation type="submission" date="2025-09" db="UniProtKB">
        <authorList>
            <consortium name="Ensembl"/>
        </authorList>
    </citation>
    <scope>IDENTIFICATION</scope>
</reference>
<comment type="catalytic activity">
    <reaction evidence="1">
        <text>a triacylglycerol + H2O = a diacylglycerol + a fatty acid + H(+)</text>
        <dbReference type="Rhea" id="RHEA:12044"/>
        <dbReference type="ChEBI" id="CHEBI:15377"/>
        <dbReference type="ChEBI" id="CHEBI:15378"/>
        <dbReference type="ChEBI" id="CHEBI:17855"/>
        <dbReference type="ChEBI" id="CHEBI:18035"/>
        <dbReference type="ChEBI" id="CHEBI:28868"/>
        <dbReference type="EC" id="3.1.1.3"/>
    </reaction>
</comment>
<comment type="subcellular location">
    <subcellularLocation>
        <location evidence="2">Secreted</location>
    </subcellularLocation>
</comment>
<dbReference type="EC" id="3.1.1.3" evidence="4"/>
<keyword evidence="14" id="KW-0479">Metal-binding</keyword>
<dbReference type="ESTHER" id="pelsi-k7fcu8">
    <property type="family name" value="Lipoprotein_Lipase"/>
</dbReference>
<accession>K7FCU8</accession>
<name>K7FCU8_PELSI</name>
<keyword evidence="8" id="KW-0378">Hydrolase</keyword>
<dbReference type="GO" id="GO:0010983">
    <property type="term" value="P:positive regulation of high-density lipoprotein particle clearance"/>
    <property type="evidence" value="ECO:0007669"/>
    <property type="project" value="Ensembl"/>
</dbReference>
<reference evidence="20" key="1">
    <citation type="submission" date="2011-10" db="EMBL/GenBank/DDBJ databases">
        <authorList>
            <consortium name="Soft-shell Turtle Genome Consortium"/>
        </authorList>
    </citation>
    <scope>NUCLEOTIDE SEQUENCE [LARGE SCALE GENOMIC DNA]</scope>
    <source>
        <strain evidence="20">Daiwa-1</strain>
    </source>
</reference>
<dbReference type="SUPFAM" id="SSF49723">
    <property type="entry name" value="Lipase/lipooxygenase domain (PLAT/LH2 domain)"/>
    <property type="match status" value="1"/>
</dbReference>
<dbReference type="HOGENOM" id="CLU_027171_1_2_1"/>
<dbReference type="GO" id="GO:0043691">
    <property type="term" value="P:reverse cholesterol transport"/>
    <property type="evidence" value="ECO:0007669"/>
    <property type="project" value="Ensembl"/>
</dbReference>
<dbReference type="InterPro" id="IPR036392">
    <property type="entry name" value="PLAT/LH2_dom_sf"/>
</dbReference>
<dbReference type="GO" id="GO:0046872">
    <property type="term" value="F:metal ion binding"/>
    <property type="evidence" value="ECO:0007669"/>
    <property type="project" value="UniProtKB-KW"/>
</dbReference>
<evidence type="ECO:0000259" key="18">
    <source>
        <dbReference type="PROSITE" id="PS50095"/>
    </source>
</evidence>
<keyword evidence="14" id="KW-0106">Calcium</keyword>
<feature type="signal peptide" evidence="17">
    <location>
        <begin position="1"/>
        <end position="17"/>
    </location>
</feature>
<dbReference type="SMART" id="SM00308">
    <property type="entry name" value="LH2"/>
    <property type="match status" value="1"/>
</dbReference>
<dbReference type="GeneID" id="102455366"/>
<keyword evidence="6" id="KW-0358">Heparin-binding</keyword>
<dbReference type="SUPFAM" id="SSF53474">
    <property type="entry name" value="alpha/beta-Hydrolases"/>
    <property type="match status" value="1"/>
</dbReference>
<feature type="domain" description="PLAT" evidence="18">
    <location>
        <begin position="351"/>
        <end position="486"/>
    </location>
</feature>
<evidence type="ECO:0000313" key="20">
    <source>
        <dbReference type="Proteomes" id="UP000007267"/>
    </source>
</evidence>
<evidence type="ECO:0000256" key="5">
    <source>
        <dbReference type="ARBA" id="ARBA00022525"/>
    </source>
</evidence>
<keyword evidence="5" id="KW-0964">Secreted</keyword>
<dbReference type="InterPro" id="IPR016272">
    <property type="entry name" value="Lipase_LIPH"/>
</dbReference>
<dbReference type="OMA" id="QMPVGHV"/>
<dbReference type="InterPro" id="IPR029058">
    <property type="entry name" value="AB_hydrolase_fold"/>
</dbReference>
<dbReference type="GO" id="GO:0008970">
    <property type="term" value="F:phospholipase A1 activity"/>
    <property type="evidence" value="ECO:0007669"/>
    <property type="project" value="Ensembl"/>
</dbReference>
<dbReference type="PRINTS" id="PR00821">
    <property type="entry name" value="TAGLIPASE"/>
</dbReference>
<evidence type="ECO:0000256" key="17">
    <source>
        <dbReference type="SAM" id="SignalP"/>
    </source>
</evidence>
<dbReference type="InterPro" id="IPR002330">
    <property type="entry name" value="Lipo_Lipase"/>
</dbReference>
<dbReference type="GO" id="GO:0005794">
    <property type="term" value="C:Golgi apparatus"/>
    <property type="evidence" value="ECO:0007669"/>
    <property type="project" value="Ensembl"/>
</dbReference>
<dbReference type="GO" id="GO:0032376">
    <property type="term" value="P:positive regulation of cholesterol transport"/>
    <property type="evidence" value="ECO:0007669"/>
    <property type="project" value="Ensembl"/>
</dbReference>
<dbReference type="CDD" id="cd00707">
    <property type="entry name" value="Pancreat_lipase_like"/>
    <property type="match status" value="1"/>
</dbReference>
<evidence type="ECO:0000256" key="13">
    <source>
        <dbReference type="PIRSR" id="PIRSR000865-1"/>
    </source>
</evidence>
<dbReference type="EMBL" id="AGCU01175577">
    <property type="status" value="NOT_ANNOTATED_CDS"/>
    <property type="molecule type" value="Genomic_DNA"/>
</dbReference>
<dbReference type="GO" id="GO:0008201">
    <property type="term" value="F:heparin binding"/>
    <property type="evidence" value="ECO:0007669"/>
    <property type="project" value="UniProtKB-KW"/>
</dbReference>
<evidence type="ECO:0000256" key="4">
    <source>
        <dbReference type="ARBA" id="ARBA00013279"/>
    </source>
</evidence>
<dbReference type="PROSITE" id="PS50095">
    <property type="entry name" value="PLAT"/>
    <property type="match status" value="1"/>
</dbReference>
<dbReference type="AlphaFoldDB" id="K7FCU8"/>
<evidence type="ECO:0000313" key="19">
    <source>
        <dbReference type="Ensembl" id="ENSPSIP00000005858.1"/>
    </source>
</evidence>
<evidence type="ECO:0000256" key="10">
    <source>
        <dbReference type="ARBA" id="ARBA00023098"/>
    </source>
</evidence>
<keyword evidence="9" id="KW-0442">Lipid degradation</keyword>
<dbReference type="GO" id="GO:0034375">
    <property type="term" value="P:high-density lipoprotein particle remodeling"/>
    <property type="evidence" value="ECO:0007669"/>
    <property type="project" value="Ensembl"/>
</dbReference>
<protein>
    <recommendedName>
        <fullName evidence="4">triacylglycerol lipase</fullName>
        <ecNumber evidence="4">3.1.1.3</ecNumber>
    </recommendedName>
</protein>
<dbReference type="RefSeq" id="XP_006136798.1">
    <property type="nucleotide sequence ID" value="XM_006136736.4"/>
</dbReference>
<keyword evidence="11" id="KW-1015">Disulfide bond</keyword>
<feature type="chain" id="PRO_5003901634" description="triacylglycerol lipase" evidence="17">
    <location>
        <begin position="18"/>
        <end position="508"/>
    </location>
</feature>
<dbReference type="PRINTS" id="PR00822">
    <property type="entry name" value="LIPOLIPASE"/>
</dbReference>
<evidence type="ECO:0000256" key="8">
    <source>
        <dbReference type="ARBA" id="ARBA00022801"/>
    </source>
</evidence>
<dbReference type="PANTHER" id="PTHR11610:SF13">
    <property type="entry name" value="ENDOTHELIAL LIPASE"/>
    <property type="match status" value="1"/>
</dbReference>
<dbReference type="Gene3D" id="2.60.60.20">
    <property type="entry name" value="PLAT/LH2 domain"/>
    <property type="match status" value="1"/>
</dbReference>
<evidence type="ECO:0000256" key="2">
    <source>
        <dbReference type="ARBA" id="ARBA00004613"/>
    </source>
</evidence>
<feature type="active site" description="Charge relay system" evidence="13">
    <location>
        <position position="278"/>
    </location>
</feature>
<evidence type="ECO:0000256" key="11">
    <source>
        <dbReference type="ARBA" id="ARBA00023157"/>
    </source>
</evidence>